<organism evidence="1 2">
    <name type="scientific">Pseudoalteromonas rubra</name>
    <dbReference type="NCBI Taxonomy" id="43658"/>
    <lineage>
        <taxon>Bacteria</taxon>
        <taxon>Pseudomonadati</taxon>
        <taxon>Pseudomonadota</taxon>
        <taxon>Gammaproteobacteria</taxon>
        <taxon>Alteromonadales</taxon>
        <taxon>Pseudoalteromonadaceae</taxon>
        <taxon>Pseudoalteromonas</taxon>
    </lineage>
</organism>
<proteinExistence type="predicted"/>
<dbReference type="RefSeq" id="WP_058798895.1">
    <property type="nucleotide sequence ID" value="NZ_CP013612.1"/>
</dbReference>
<sequence>MLEQLTNLIVDKDFQALSTRCVDTSVFDLFKLDENKKSACLAWLLNPSEGHMQGEYFLRALLNHVYSCATQSQRQYMPKITTILTQSYAHLSVIRELHIKHSREQGYIDLFLASPEHKLLIIIERKDGSKLDRNQLDKYETWANVNYPKWRKIFILSDSESKDHGEQYNENYVSIDDTWLSDAILDLLKRDILPPRQECQFRDLHDYVFGDWSESRDPHYRQYDKLLKQVSKNHCELLIKLEEQLVNTGNKRHALIEISPAHYFGNILPNSDKYSREELKACELIQQHHYEFSQLHGLNEFDDLADSLKVEFKNIKVDLYSDAVCLIHRKHAIQSDNWPYYLKIARDASTEEGTFYNTSINVSRYSPEECHETAEKVADIFKIQKQRNWKSRKVIIIENERELDISINSKLRSEIEKFLDQVSGI</sequence>
<dbReference type="KEGG" id="prr:AT705_19535"/>
<dbReference type="InterPro" id="IPR029470">
    <property type="entry name" value="PDDEXK_4"/>
</dbReference>
<protein>
    <recommendedName>
        <fullName evidence="3">PD-(D/E)XK nuclease superfamily protein</fullName>
    </recommendedName>
</protein>
<evidence type="ECO:0000313" key="1">
    <source>
        <dbReference type="EMBL" id="ALU46056.1"/>
    </source>
</evidence>
<dbReference type="Proteomes" id="UP000069015">
    <property type="component" value="Chromosome 2"/>
</dbReference>
<accession>A0A0U3HYB2</accession>
<evidence type="ECO:0008006" key="3">
    <source>
        <dbReference type="Google" id="ProtNLM"/>
    </source>
</evidence>
<gene>
    <name evidence="1" type="ORF">AT705_19535</name>
</gene>
<dbReference type="Pfam" id="PF14281">
    <property type="entry name" value="PDDEXK_4"/>
    <property type="match status" value="1"/>
</dbReference>
<reference evidence="1 2" key="1">
    <citation type="submission" date="2015-12" db="EMBL/GenBank/DDBJ databases">
        <title>Complete genome sequence of Pseudoalteromonas rubra SCSIO 6842, harboring a conjugative plasmid.</title>
        <authorList>
            <person name="Li B."/>
            <person name="Wang X."/>
        </authorList>
    </citation>
    <scope>NUCLEOTIDE SEQUENCE [LARGE SCALE GENOMIC DNA]</scope>
    <source>
        <strain evidence="1 2">SCSIO 6842</strain>
    </source>
</reference>
<dbReference type="EMBL" id="CP013612">
    <property type="protein sequence ID" value="ALU46056.1"/>
    <property type="molecule type" value="Genomic_DNA"/>
</dbReference>
<evidence type="ECO:0000313" key="2">
    <source>
        <dbReference type="Proteomes" id="UP000069015"/>
    </source>
</evidence>
<dbReference type="AlphaFoldDB" id="A0A0U3HYB2"/>
<name>A0A0U3HYB2_9GAMM</name>